<dbReference type="InterPro" id="IPR039420">
    <property type="entry name" value="WalR-like"/>
</dbReference>
<dbReference type="SUPFAM" id="SSF46894">
    <property type="entry name" value="C-terminal effector domain of the bipartite response regulators"/>
    <property type="match status" value="1"/>
</dbReference>
<keyword evidence="2" id="KW-0805">Transcription regulation</keyword>
<evidence type="ECO:0000256" key="2">
    <source>
        <dbReference type="ARBA" id="ARBA00023015"/>
    </source>
</evidence>
<evidence type="ECO:0000259" key="7">
    <source>
        <dbReference type="PROSITE" id="PS50110"/>
    </source>
</evidence>
<feature type="modified residue" description="4-aspartylphosphate" evidence="5">
    <location>
        <position position="55"/>
    </location>
</feature>
<dbReference type="PANTHER" id="PTHR43214">
    <property type="entry name" value="TWO-COMPONENT RESPONSE REGULATOR"/>
    <property type="match status" value="1"/>
</dbReference>
<reference evidence="8 9" key="1">
    <citation type="submission" date="2018-02" db="EMBL/GenBank/DDBJ databases">
        <title>Genomic Encyclopedia of Archaeal and Bacterial Type Strains, Phase II (KMG-II): from individual species to whole genera.</title>
        <authorList>
            <person name="Goeker M."/>
        </authorList>
    </citation>
    <scope>NUCLEOTIDE SEQUENCE [LARGE SCALE GENOMIC DNA]</scope>
    <source>
        <strain evidence="8 9">DSM 18921</strain>
    </source>
</reference>
<dbReference type="SMART" id="SM00448">
    <property type="entry name" value="REC"/>
    <property type="match status" value="1"/>
</dbReference>
<dbReference type="InterPro" id="IPR016032">
    <property type="entry name" value="Sig_transdc_resp-reg_C-effctor"/>
</dbReference>
<keyword evidence="3" id="KW-0238">DNA-binding</keyword>
<keyword evidence="1 5" id="KW-0597">Phosphoprotein</keyword>
<dbReference type="GO" id="GO:0000160">
    <property type="term" value="P:phosphorelay signal transduction system"/>
    <property type="evidence" value="ECO:0007669"/>
    <property type="project" value="InterPro"/>
</dbReference>
<evidence type="ECO:0000256" key="4">
    <source>
        <dbReference type="ARBA" id="ARBA00023163"/>
    </source>
</evidence>
<evidence type="ECO:0000256" key="1">
    <source>
        <dbReference type="ARBA" id="ARBA00022553"/>
    </source>
</evidence>
<accession>A0A2S8S4X1</accession>
<evidence type="ECO:0000313" key="8">
    <source>
        <dbReference type="EMBL" id="PQV55835.1"/>
    </source>
</evidence>
<dbReference type="InterPro" id="IPR011006">
    <property type="entry name" value="CheY-like_superfamily"/>
</dbReference>
<protein>
    <submittedName>
        <fullName evidence="8">LuxR family two component transcriptional regulator</fullName>
    </submittedName>
</protein>
<comment type="caution">
    <text evidence="8">The sequence shown here is derived from an EMBL/GenBank/DDBJ whole genome shotgun (WGS) entry which is preliminary data.</text>
</comment>
<evidence type="ECO:0000259" key="6">
    <source>
        <dbReference type="PROSITE" id="PS50043"/>
    </source>
</evidence>
<dbReference type="InterPro" id="IPR001789">
    <property type="entry name" value="Sig_transdc_resp-reg_receiver"/>
</dbReference>
<proteinExistence type="predicted"/>
<dbReference type="PRINTS" id="PR00038">
    <property type="entry name" value="HTHLUXR"/>
</dbReference>
<keyword evidence="9" id="KW-1185">Reference proteome</keyword>
<dbReference type="AlphaFoldDB" id="A0A2S8S4X1"/>
<dbReference type="GO" id="GO:0006355">
    <property type="term" value="P:regulation of DNA-templated transcription"/>
    <property type="evidence" value="ECO:0007669"/>
    <property type="project" value="InterPro"/>
</dbReference>
<dbReference type="GO" id="GO:0003677">
    <property type="term" value="F:DNA binding"/>
    <property type="evidence" value="ECO:0007669"/>
    <property type="project" value="UniProtKB-KW"/>
</dbReference>
<dbReference type="Proteomes" id="UP000238338">
    <property type="component" value="Unassembled WGS sequence"/>
</dbReference>
<dbReference type="PANTHER" id="PTHR43214:SF41">
    <property type="entry name" value="NITRATE_NITRITE RESPONSE REGULATOR PROTEIN NARP"/>
    <property type="match status" value="1"/>
</dbReference>
<dbReference type="Pfam" id="PF00072">
    <property type="entry name" value="Response_reg"/>
    <property type="match status" value="1"/>
</dbReference>
<dbReference type="PROSITE" id="PS50110">
    <property type="entry name" value="RESPONSE_REGULATORY"/>
    <property type="match status" value="1"/>
</dbReference>
<feature type="domain" description="HTH luxR-type" evidence="6">
    <location>
        <begin position="136"/>
        <end position="201"/>
    </location>
</feature>
<dbReference type="Pfam" id="PF00196">
    <property type="entry name" value="GerE"/>
    <property type="match status" value="1"/>
</dbReference>
<dbReference type="Gene3D" id="3.40.50.2300">
    <property type="match status" value="1"/>
</dbReference>
<dbReference type="EMBL" id="PVEP01000007">
    <property type="protein sequence ID" value="PQV55835.1"/>
    <property type="molecule type" value="Genomic_DNA"/>
</dbReference>
<keyword evidence="4" id="KW-0804">Transcription</keyword>
<dbReference type="PROSITE" id="PS50043">
    <property type="entry name" value="HTH_LUXR_2"/>
    <property type="match status" value="1"/>
</dbReference>
<dbReference type="CDD" id="cd17535">
    <property type="entry name" value="REC_NarL-like"/>
    <property type="match status" value="1"/>
</dbReference>
<dbReference type="CDD" id="cd06170">
    <property type="entry name" value="LuxR_C_like"/>
    <property type="match status" value="1"/>
</dbReference>
<dbReference type="RefSeq" id="WP_170076224.1">
    <property type="nucleotide sequence ID" value="NZ_PVEP01000007.1"/>
</dbReference>
<feature type="domain" description="Response regulatory" evidence="7">
    <location>
        <begin position="4"/>
        <end position="120"/>
    </location>
</feature>
<dbReference type="InterPro" id="IPR000792">
    <property type="entry name" value="Tscrpt_reg_LuxR_C"/>
</dbReference>
<name>A0A2S8S4X1_9RHOB</name>
<sequence length="205" mass="21032">MRKSVVIAEDHAFTAAGLCAALGEMGVFDIVGVAANGIEAISLIKQTRPDCAILDLSMPGANGLEVLIEARRWSPATRVAIVTGNPSPQILGQLVEAGVDGIFLKNSAPETICAGIRAIAAGEKVIPAEVAGAVRKAGTGAGLTAREIEVLHAIARGLSNAQIGKALGVSAKTVDSHRTTLMRKMGVHSTASLLVLALRDGLIDI</sequence>
<organism evidence="8 9">
    <name type="scientific">Albidovulum denitrificans</name>
    <dbReference type="NCBI Taxonomy" id="404881"/>
    <lineage>
        <taxon>Bacteria</taxon>
        <taxon>Pseudomonadati</taxon>
        <taxon>Pseudomonadota</taxon>
        <taxon>Alphaproteobacteria</taxon>
        <taxon>Rhodobacterales</taxon>
        <taxon>Paracoccaceae</taxon>
        <taxon>Albidovulum</taxon>
    </lineage>
</organism>
<evidence type="ECO:0000256" key="3">
    <source>
        <dbReference type="ARBA" id="ARBA00023125"/>
    </source>
</evidence>
<gene>
    <name evidence="8" type="ORF">LX70_03158</name>
</gene>
<dbReference type="SUPFAM" id="SSF52172">
    <property type="entry name" value="CheY-like"/>
    <property type="match status" value="1"/>
</dbReference>
<evidence type="ECO:0000256" key="5">
    <source>
        <dbReference type="PROSITE-ProRule" id="PRU00169"/>
    </source>
</evidence>
<evidence type="ECO:0000313" key="9">
    <source>
        <dbReference type="Proteomes" id="UP000238338"/>
    </source>
</evidence>
<dbReference type="SMART" id="SM00421">
    <property type="entry name" value="HTH_LUXR"/>
    <property type="match status" value="1"/>
</dbReference>
<dbReference type="InterPro" id="IPR058245">
    <property type="entry name" value="NreC/VraR/RcsB-like_REC"/>
</dbReference>